<evidence type="ECO:0000313" key="2">
    <source>
        <dbReference type="EMBL" id="MCL9816622.1"/>
    </source>
</evidence>
<dbReference type="EMBL" id="JAKRVX010000002">
    <property type="protein sequence ID" value="MCL9816622.1"/>
    <property type="molecule type" value="Genomic_DNA"/>
</dbReference>
<keyword evidence="3" id="KW-1185">Reference proteome</keyword>
<reference evidence="2" key="2">
    <citation type="submission" date="2022-02" db="EMBL/GenBank/DDBJ databases">
        <authorList>
            <person name="Elcheninov A.G."/>
            <person name="Sorokin D.Y."/>
            <person name="Kublanov I.V."/>
        </authorList>
    </citation>
    <scope>NUCLEOTIDE SEQUENCE</scope>
    <source>
        <strain evidence="2">AArc-St2</strain>
    </source>
</reference>
<dbReference type="Gene3D" id="3.20.20.150">
    <property type="entry name" value="Divalent-metal-dependent TIM barrel enzymes"/>
    <property type="match status" value="1"/>
</dbReference>
<accession>A0AAE3FW07</accession>
<reference evidence="2" key="1">
    <citation type="journal article" date="2022" name="Syst. Appl. Microbiol.">
        <title>Natronocalculus amylovorans gen. nov., sp. nov., and Natranaeroarchaeum aerophilus sp. nov., dominant culturable amylolytic natronoarchaea from hypersaline soda lakes in southwestern Siberia.</title>
        <authorList>
            <person name="Sorokin D.Y."/>
            <person name="Elcheninov A.G."/>
            <person name="Khizhniak T.V."/>
            <person name="Koenen M."/>
            <person name="Bale N.J."/>
            <person name="Damste J.S.S."/>
            <person name="Kublanov I.V."/>
        </authorList>
    </citation>
    <scope>NUCLEOTIDE SEQUENCE</scope>
    <source>
        <strain evidence="2">AArc-St2</strain>
    </source>
</reference>
<dbReference type="PANTHER" id="PTHR12110:SF41">
    <property type="entry name" value="INOSOSE DEHYDRATASE"/>
    <property type="match status" value="1"/>
</dbReference>
<evidence type="ECO:0000259" key="1">
    <source>
        <dbReference type="Pfam" id="PF01261"/>
    </source>
</evidence>
<proteinExistence type="predicted"/>
<dbReference type="SUPFAM" id="SSF51658">
    <property type="entry name" value="Xylose isomerase-like"/>
    <property type="match status" value="1"/>
</dbReference>
<comment type="caution">
    <text evidence="2">The sequence shown here is derived from an EMBL/GenBank/DDBJ whole genome shotgun (WGS) entry which is preliminary data.</text>
</comment>
<name>A0AAE3FW07_9EURY</name>
<feature type="domain" description="Xylose isomerase-like TIM barrel" evidence="1">
    <location>
        <begin position="22"/>
        <end position="238"/>
    </location>
</feature>
<dbReference type="InterPro" id="IPR013022">
    <property type="entry name" value="Xyl_isomerase-like_TIM-brl"/>
</dbReference>
<dbReference type="PANTHER" id="PTHR12110">
    <property type="entry name" value="HYDROXYPYRUVATE ISOMERASE"/>
    <property type="match status" value="1"/>
</dbReference>
<organism evidence="2 3">
    <name type="scientific">Natronocalculus amylovorans</name>
    <dbReference type="NCBI Taxonomy" id="2917812"/>
    <lineage>
        <taxon>Archaea</taxon>
        <taxon>Methanobacteriati</taxon>
        <taxon>Methanobacteriota</taxon>
        <taxon>Stenosarchaea group</taxon>
        <taxon>Halobacteria</taxon>
        <taxon>Halobacteriales</taxon>
        <taxon>Haloferacaceae</taxon>
        <taxon>Natronocalculus</taxon>
    </lineage>
</organism>
<dbReference type="AlphaFoldDB" id="A0AAE3FW07"/>
<dbReference type="Pfam" id="PF01261">
    <property type="entry name" value="AP_endonuc_2"/>
    <property type="match status" value="1"/>
</dbReference>
<dbReference type="InterPro" id="IPR050312">
    <property type="entry name" value="IolE/XylAMocC-like"/>
</dbReference>
<dbReference type="Proteomes" id="UP001203207">
    <property type="component" value="Unassembled WGS sequence"/>
</dbReference>
<dbReference type="InterPro" id="IPR036237">
    <property type="entry name" value="Xyl_isomerase-like_sf"/>
</dbReference>
<protein>
    <submittedName>
        <fullName evidence="2">Sugar phosphate isomerase/epimerase</fullName>
    </submittedName>
</protein>
<gene>
    <name evidence="2" type="ORF">AArcSt2_06650</name>
</gene>
<dbReference type="GO" id="GO:0016853">
    <property type="term" value="F:isomerase activity"/>
    <property type="evidence" value="ECO:0007669"/>
    <property type="project" value="UniProtKB-KW"/>
</dbReference>
<sequence length="240" mass="26282">MQIAVQLYSLRNAGWSFSETIERVSAAGFSGVEFAGLPDEPPEQVENICSKNEVAAVSAHVPLSTIECEPTVIQEYQQLGVTEFVIPYLEPKAFDPDTFTVTMDRLAAANQQIEDAGGTLSYHNHEHELETIGTYTILERLLSETALSLQLDVGWATAAGCDPIELCNQYRNRLTSIHLKDVRLDETAPRGGTPVGLGEGDVALTDILQAVPVEQVIFEHDDPKDPAEALVDAGDWFRPM</sequence>
<evidence type="ECO:0000313" key="3">
    <source>
        <dbReference type="Proteomes" id="UP001203207"/>
    </source>
</evidence>
<dbReference type="RefSeq" id="WP_250583502.1">
    <property type="nucleotide sequence ID" value="NZ_JAKRVX010000002.1"/>
</dbReference>
<keyword evidence="2" id="KW-0413">Isomerase</keyword>